<reference evidence="7" key="2">
    <citation type="journal article" date="2020" name="Cell Host Microbe">
        <title>Functional and Genomic Variation between Human-Derived Isolates of Lachnospiraceae Reveals Inter- and Intra-Species Diversity.</title>
        <authorList>
            <person name="Sorbara M.T."/>
            <person name="Littmann E.R."/>
            <person name="Fontana E."/>
            <person name="Moody T.U."/>
            <person name="Kohout C.E."/>
            <person name="Gjonbalaj M."/>
            <person name="Eaton V."/>
            <person name="Seok R."/>
            <person name="Leiner I.M."/>
            <person name="Pamer E.G."/>
        </authorList>
    </citation>
    <scope>NUCLEOTIDE SEQUENCE</scope>
    <source>
        <strain evidence="7">MSK.22.53</strain>
    </source>
</reference>
<reference evidence="6" key="4">
    <citation type="submission" date="2021-10" db="EMBL/GenBank/DDBJ databases">
        <title>Collection of gut derived symbiotic bacterial strains cultured from healthy donors.</title>
        <authorList>
            <person name="Lin H."/>
            <person name="Littmann E."/>
            <person name="Claire K."/>
            <person name="Pamer E."/>
        </authorList>
    </citation>
    <scope>NUCLEOTIDE SEQUENCE</scope>
    <source>
        <strain evidence="6">MSK.23.18</strain>
    </source>
</reference>
<dbReference type="SMART" id="SM00382">
    <property type="entry name" value="AAA"/>
    <property type="match status" value="1"/>
</dbReference>
<dbReference type="EMBL" id="QRIS01000010">
    <property type="protein sequence ID" value="RHG84960.1"/>
    <property type="molecule type" value="Genomic_DNA"/>
</dbReference>
<dbReference type="Proteomes" id="UP000284472">
    <property type="component" value="Unassembled WGS sequence"/>
</dbReference>
<evidence type="ECO:0000313" key="13">
    <source>
        <dbReference type="EMBL" id="RHG84960.1"/>
    </source>
</evidence>
<dbReference type="Proteomes" id="UP000283834">
    <property type="component" value="Unassembled WGS sequence"/>
</dbReference>
<dbReference type="Proteomes" id="UP001296643">
    <property type="component" value="Unassembled WGS sequence"/>
</dbReference>
<organism evidence="8 15">
    <name type="scientific">Mediterraneibacter gnavus</name>
    <name type="common">Ruminococcus gnavus</name>
    <dbReference type="NCBI Taxonomy" id="33038"/>
    <lineage>
        <taxon>Bacteria</taxon>
        <taxon>Bacillati</taxon>
        <taxon>Bacillota</taxon>
        <taxon>Clostridia</taxon>
        <taxon>Lachnospirales</taxon>
        <taxon>Lachnospiraceae</taxon>
        <taxon>Mediterraneibacter</taxon>
    </lineage>
</organism>
<evidence type="ECO:0000313" key="14">
    <source>
        <dbReference type="EMBL" id="RHJ14007.1"/>
    </source>
</evidence>
<dbReference type="InterPro" id="IPR027417">
    <property type="entry name" value="P-loop_NTPase"/>
</dbReference>
<protein>
    <submittedName>
        <fullName evidence="8">ABC transporter ATP-binding protein</fullName>
    </submittedName>
</protein>
<evidence type="ECO:0000313" key="17">
    <source>
        <dbReference type="Proteomes" id="UP000283981"/>
    </source>
</evidence>
<reference evidence="7" key="3">
    <citation type="submission" date="2020-02" db="EMBL/GenBank/DDBJ databases">
        <authorList>
            <person name="Littmann E."/>
            <person name="Sorbara M."/>
        </authorList>
    </citation>
    <scope>NUCLEOTIDE SEQUENCE</scope>
    <source>
        <strain evidence="7">MSK.22.53</strain>
    </source>
</reference>
<dbReference type="InterPro" id="IPR003593">
    <property type="entry name" value="AAA+_ATPase"/>
</dbReference>
<dbReference type="PROSITE" id="PS50893">
    <property type="entry name" value="ABC_TRANSPORTER_2"/>
    <property type="match status" value="1"/>
</dbReference>
<dbReference type="Proteomes" id="UP000283992">
    <property type="component" value="Unassembled WGS sequence"/>
</dbReference>
<accession>A0A3E4V620</accession>
<evidence type="ECO:0000313" key="6">
    <source>
        <dbReference type="EMBL" id="MCB5621133.1"/>
    </source>
</evidence>
<dbReference type="Proteomes" id="UP000286137">
    <property type="component" value="Unassembled WGS sequence"/>
</dbReference>
<evidence type="ECO:0000256" key="1">
    <source>
        <dbReference type="ARBA" id="ARBA00005417"/>
    </source>
</evidence>
<evidence type="ECO:0000256" key="2">
    <source>
        <dbReference type="ARBA" id="ARBA00022448"/>
    </source>
</evidence>
<dbReference type="Proteomes" id="UP001297370">
    <property type="component" value="Unassembled WGS sequence"/>
</dbReference>
<comment type="similarity">
    <text evidence="1">Belongs to the ABC transporter superfamily.</text>
</comment>
<feature type="domain" description="ABC transporter" evidence="5">
    <location>
        <begin position="3"/>
        <end position="231"/>
    </location>
</feature>
<dbReference type="PANTHER" id="PTHR43335">
    <property type="entry name" value="ABC TRANSPORTER, ATP-BINDING PROTEIN"/>
    <property type="match status" value="1"/>
</dbReference>
<dbReference type="Proteomes" id="UP000285697">
    <property type="component" value="Unassembled WGS sequence"/>
</dbReference>
<evidence type="ECO:0000313" key="15">
    <source>
        <dbReference type="Proteomes" id="UP000260808"/>
    </source>
</evidence>
<evidence type="ECO:0000313" key="12">
    <source>
        <dbReference type="EMBL" id="RHG19421.1"/>
    </source>
</evidence>
<dbReference type="EMBL" id="JAJBOM010000060">
    <property type="protein sequence ID" value="MCB5621133.1"/>
    <property type="molecule type" value="Genomic_DNA"/>
</dbReference>
<dbReference type="EMBL" id="JAAIRM010000008">
    <property type="protein sequence ID" value="NSI18980.1"/>
    <property type="molecule type" value="Genomic_DNA"/>
</dbReference>
<dbReference type="EMBL" id="QRLN01000006">
    <property type="protein sequence ID" value="RHJ14007.1"/>
    <property type="molecule type" value="Genomic_DNA"/>
</dbReference>
<dbReference type="PANTHER" id="PTHR43335:SF2">
    <property type="entry name" value="ABC TRANSPORTER, ATP-BINDING PROTEIN"/>
    <property type="match status" value="1"/>
</dbReference>
<dbReference type="Proteomes" id="UP000260808">
    <property type="component" value="Unassembled WGS sequence"/>
</dbReference>
<dbReference type="Pfam" id="PF00005">
    <property type="entry name" value="ABC_tran"/>
    <property type="match status" value="1"/>
</dbReference>
<evidence type="ECO:0000313" key="10">
    <source>
        <dbReference type="EMBL" id="RGT41418.1"/>
    </source>
</evidence>
<evidence type="ECO:0000256" key="3">
    <source>
        <dbReference type="ARBA" id="ARBA00022741"/>
    </source>
</evidence>
<dbReference type="CDD" id="cd03264">
    <property type="entry name" value="ABC_drug_resistance_like"/>
    <property type="match status" value="1"/>
</dbReference>
<dbReference type="EMBL" id="QSIR01000012">
    <property type="protein sequence ID" value="RHD06024.1"/>
    <property type="molecule type" value="Genomic_DNA"/>
</dbReference>
<dbReference type="AlphaFoldDB" id="A0A3E4V620"/>
<keyword evidence="2" id="KW-0813">Transport</keyword>
<evidence type="ECO:0000313" key="21">
    <source>
        <dbReference type="Proteomes" id="UP000286137"/>
    </source>
</evidence>
<evidence type="ECO:0000313" key="7">
    <source>
        <dbReference type="EMBL" id="NSI18980.1"/>
    </source>
</evidence>
<dbReference type="GO" id="GO:0005524">
    <property type="term" value="F:ATP binding"/>
    <property type="evidence" value="ECO:0007669"/>
    <property type="project" value="UniProtKB-KW"/>
</dbReference>
<evidence type="ECO:0000313" key="9">
    <source>
        <dbReference type="EMBL" id="RGQ69044.1"/>
    </source>
</evidence>
<dbReference type="InterPro" id="IPR003439">
    <property type="entry name" value="ABC_transporter-like_ATP-bd"/>
</dbReference>
<evidence type="ECO:0000313" key="16">
    <source>
        <dbReference type="Proteomes" id="UP000283834"/>
    </source>
</evidence>
<evidence type="ECO:0000313" key="20">
    <source>
        <dbReference type="Proteomes" id="UP000285697"/>
    </source>
</evidence>
<dbReference type="SUPFAM" id="SSF52540">
    <property type="entry name" value="P-loop containing nucleoside triphosphate hydrolases"/>
    <property type="match status" value="1"/>
</dbReference>
<gene>
    <name evidence="14" type="ORF">DW142_05735</name>
    <name evidence="13" type="ORF">DW243_07300</name>
    <name evidence="12" type="ORF">DW270_06755</name>
    <name evidence="11" type="ORF">DW812_09590</name>
    <name evidence="10" type="ORF">DWX36_03860</name>
    <name evidence="9" type="ORF">DWY88_06060</name>
    <name evidence="8" type="ORF">DXC31_09625</name>
    <name evidence="7" type="ORF">G4958_06405</name>
    <name evidence="6" type="ORF">LIQ08_18670</name>
</gene>
<evidence type="ECO:0000313" key="8">
    <source>
        <dbReference type="EMBL" id="RGM22821.1"/>
    </source>
</evidence>
<evidence type="ECO:0000256" key="4">
    <source>
        <dbReference type="ARBA" id="ARBA00022840"/>
    </source>
</evidence>
<keyword evidence="4 8" id="KW-0067">ATP-binding</keyword>
<comment type="caution">
    <text evidence="8">The sequence shown here is derived from an EMBL/GenBank/DDBJ whole genome shotgun (WGS) entry which is preliminary data.</text>
</comment>
<dbReference type="EMBL" id="QRWQ01000002">
    <property type="protein sequence ID" value="RGT41418.1"/>
    <property type="molecule type" value="Genomic_DNA"/>
</dbReference>
<dbReference type="Gene3D" id="3.40.50.300">
    <property type="entry name" value="P-loop containing nucleotide triphosphate hydrolases"/>
    <property type="match status" value="1"/>
</dbReference>
<dbReference type="Proteomes" id="UP000283981">
    <property type="component" value="Unassembled WGS sequence"/>
</dbReference>
<dbReference type="PROSITE" id="PS00211">
    <property type="entry name" value="ABC_TRANSPORTER_1"/>
    <property type="match status" value="1"/>
</dbReference>
<dbReference type="EMBL" id="QRIA01000007">
    <property type="protein sequence ID" value="RHG19421.1"/>
    <property type="molecule type" value="Genomic_DNA"/>
</dbReference>
<dbReference type="GO" id="GO:0016887">
    <property type="term" value="F:ATP hydrolysis activity"/>
    <property type="evidence" value="ECO:0007669"/>
    <property type="project" value="InterPro"/>
</dbReference>
<evidence type="ECO:0000259" key="5">
    <source>
        <dbReference type="PROSITE" id="PS50893"/>
    </source>
</evidence>
<dbReference type="InterPro" id="IPR017871">
    <property type="entry name" value="ABC_transporter-like_CS"/>
</dbReference>
<dbReference type="RefSeq" id="WP_064785732.1">
    <property type="nucleotide sequence ID" value="NZ_AP031446.1"/>
</dbReference>
<reference evidence="15 16" key="1">
    <citation type="submission" date="2018-08" db="EMBL/GenBank/DDBJ databases">
        <title>A genome reference for cultivated species of the human gut microbiota.</title>
        <authorList>
            <person name="Zou Y."/>
            <person name="Xue W."/>
            <person name="Luo G."/>
        </authorList>
    </citation>
    <scope>NUCLEOTIDE SEQUENCE [LARGE SCALE GENOMIC DNA]</scope>
    <source>
        <strain evidence="10 16">AF19-16AC</strain>
        <strain evidence="9 21">AF27-4BH</strain>
        <strain evidence="14 18">AM12-54</strain>
        <strain evidence="13 17">AM21-18</strain>
        <strain evidence="12 20">AM22-7AC</strain>
        <strain evidence="11 19">AM32-6</strain>
        <strain evidence="8 15">TF01-20-2</strain>
    </source>
</reference>
<proteinExistence type="inferred from homology"/>
<dbReference type="EMBL" id="QRTJ01000008">
    <property type="protein sequence ID" value="RGQ69044.1"/>
    <property type="molecule type" value="Genomic_DNA"/>
</dbReference>
<evidence type="ECO:0000313" key="18">
    <source>
        <dbReference type="Proteomes" id="UP000283992"/>
    </source>
</evidence>
<sequence length="295" mass="33513">MELQLDRVTKQYGTKLAVDRMNLSMKAGVYGLLGANGAGKTTLMRLLCDILNPTSGEIRYDGQNIHVMGEEYRSLLGYLPQNFGYYPEFTAEKFMLYMAALKGLNRSFAKNRTEELLRLVGLEKEHRKKIKTFSGGMKRRLGIAQAMLNEPEILILDEPTAGLDPKERVRFRNLISSFSKDKIVLLSTHIVSDVEYIADEIFLMKEGQILQEGTPEEITAQMNGLVWECEVDEKRATELECRHTIVNMKKKNGAIELRIVSDTKPDEAAISVDATLEDMYLYYFKEDGNGAIMEF</sequence>
<name>A0A3E4V620_MEDGN</name>
<evidence type="ECO:0000313" key="19">
    <source>
        <dbReference type="Proteomes" id="UP000284472"/>
    </source>
</evidence>
<keyword evidence="3" id="KW-0547">Nucleotide-binding</keyword>
<evidence type="ECO:0000313" key="11">
    <source>
        <dbReference type="EMBL" id="RHD06024.1"/>
    </source>
</evidence>
<dbReference type="EMBL" id="QSSX01000020">
    <property type="protein sequence ID" value="RGM22821.1"/>
    <property type="molecule type" value="Genomic_DNA"/>
</dbReference>